<feature type="binding site" evidence="5">
    <location>
        <position position="93"/>
    </location>
    <ligand>
        <name>AMP</name>
        <dbReference type="ChEBI" id="CHEBI:456215"/>
    </ligand>
</feature>
<dbReference type="Pfam" id="PF00406">
    <property type="entry name" value="ADK"/>
    <property type="match status" value="1"/>
</dbReference>
<keyword evidence="5" id="KW-0963">Cytoplasm</keyword>
<dbReference type="InterPro" id="IPR000850">
    <property type="entry name" value="Adenylat/UMP-CMP_kin"/>
</dbReference>
<dbReference type="RefSeq" id="WP_159663403.1">
    <property type="nucleotide sequence ID" value="NZ_JACMHY010000002.1"/>
</dbReference>
<name>A0A7X1HXD0_9ACTN</name>
<dbReference type="AlphaFoldDB" id="A0A7X1HXD0"/>
<sequence length="192" mass="20821">MTVAVIAGAPGSGKGTQASALAKRLGGLHVSTGDLFREHLARNTQLGRLARTYLDAGRYVPDDVTNGMLRDAVTQQDVAVPLVLDGYPRTEKQVAFLDMLLAESGRQAPAVVTLVVETEELVRRLARRALLENRSDDTENVIRKRQAVYLAQTAPILRIYRQRGKLREVDGTGTVEEVADRIDGALTALCAG</sequence>
<feature type="region of interest" description="NMP" evidence="5">
    <location>
        <begin position="31"/>
        <end position="60"/>
    </location>
</feature>
<reference evidence="8 9" key="1">
    <citation type="submission" date="2020-08" db="EMBL/GenBank/DDBJ databases">
        <title>Whole-Genome Sequence of French Clinical Streptomyces mexicanus Strain Q0842.</title>
        <authorList>
            <person name="Boxberger M."/>
            <person name="La Scola B."/>
        </authorList>
    </citation>
    <scope>NUCLEOTIDE SEQUENCE [LARGE SCALE GENOMIC DNA]</scope>
    <source>
        <strain evidence="8 9">Marseille-Q0842</strain>
    </source>
</reference>
<dbReference type="PROSITE" id="PS00113">
    <property type="entry name" value="ADENYLATE_KINASE"/>
    <property type="match status" value="1"/>
</dbReference>
<dbReference type="EC" id="2.7.4.3" evidence="5 7"/>
<dbReference type="UniPathway" id="UPA00588">
    <property type="reaction ID" value="UER00649"/>
</dbReference>
<feature type="binding site" evidence="5">
    <location>
        <begin position="86"/>
        <end position="89"/>
    </location>
    <ligand>
        <name>AMP</name>
        <dbReference type="ChEBI" id="CHEBI:456215"/>
    </ligand>
</feature>
<feature type="binding site" evidence="5">
    <location>
        <begin position="11"/>
        <end position="16"/>
    </location>
    <ligand>
        <name>ATP</name>
        <dbReference type="ChEBI" id="CHEBI:30616"/>
    </ligand>
</feature>
<comment type="caution">
    <text evidence="5">Lacks conserved residue(s) required for the propagation of feature annotation.</text>
</comment>
<dbReference type="OrthoDB" id="9805030at2"/>
<keyword evidence="1 5" id="KW-0808">Transferase</keyword>
<evidence type="ECO:0000256" key="4">
    <source>
        <dbReference type="ARBA" id="ARBA00022777"/>
    </source>
</evidence>
<evidence type="ECO:0000256" key="7">
    <source>
        <dbReference type="RuleBase" id="RU003331"/>
    </source>
</evidence>
<gene>
    <name evidence="5" type="primary">adk</name>
    <name evidence="8" type="ORF">H1R13_07940</name>
</gene>
<dbReference type="GO" id="GO:0004017">
    <property type="term" value="F:AMP kinase activity"/>
    <property type="evidence" value="ECO:0007669"/>
    <property type="project" value="UniProtKB-UniRule"/>
</dbReference>
<comment type="domain">
    <text evidence="5">Consists of three domains, a large central CORE domain and two small peripheral domains, NMPbind and LID, which undergo movements during catalysis. The LID domain closes over the site of phosphoryl transfer upon ATP binding. Assembling and dissambling the active center during each catalytic cycle provides an effective means to prevent ATP hydrolysis.</text>
</comment>
<dbReference type="PANTHER" id="PTHR23359">
    <property type="entry name" value="NUCLEOTIDE KINASE"/>
    <property type="match status" value="1"/>
</dbReference>
<evidence type="ECO:0000256" key="6">
    <source>
        <dbReference type="RuleBase" id="RU003330"/>
    </source>
</evidence>
<feature type="binding site" evidence="5">
    <location>
        <position position="134"/>
    </location>
    <ligand>
        <name>AMP</name>
        <dbReference type="ChEBI" id="CHEBI:456215"/>
    </ligand>
</feature>
<evidence type="ECO:0000256" key="5">
    <source>
        <dbReference type="HAMAP-Rule" id="MF_00235"/>
    </source>
</evidence>
<comment type="function">
    <text evidence="5">Catalyzes the reversible transfer of the terminal phosphate group between ATP and AMP. Plays an important role in cellular energy homeostasis and in adenine nucleotide metabolism.</text>
</comment>
<dbReference type="CDD" id="cd01428">
    <property type="entry name" value="ADK"/>
    <property type="match status" value="1"/>
</dbReference>
<dbReference type="Gene3D" id="3.40.50.300">
    <property type="entry name" value="P-loop containing nucleotide triphosphate hydrolases"/>
    <property type="match status" value="1"/>
</dbReference>
<dbReference type="PRINTS" id="PR00094">
    <property type="entry name" value="ADENYLTKNASE"/>
</dbReference>
<dbReference type="NCBIfam" id="NF011100">
    <property type="entry name" value="PRK14527.1"/>
    <property type="match status" value="1"/>
</dbReference>
<proteinExistence type="inferred from homology"/>
<comment type="subcellular location">
    <subcellularLocation>
        <location evidence="5 7">Cytoplasm</location>
    </subcellularLocation>
</comment>
<protein>
    <recommendedName>
        <fullName evidence="5 7">Adenylate kinase</fullName>
        <shortName evidence="5">AK</shortName>
        <ecNumber evidence="5 7">2.7.4.3</ecNumber>
    </recommendedName>
    <alternativeName>
        <fullName evidence="5">ATP-AMP transphosphorylase</fullName>
    </alternativeName>
    <alternativeName>
        <fullName evidence="5">ATP:AMP phosphotransferase</fullName>
    </alternativeName>
    <alternativeName>
        <fullName evidence="5">Adenylate monophosphate kinase</fullName>
    </alternativeName>
</protein>
<dbReference type="GO" id="GO:0044209">
    <property type="term" value="P:AMP salvage"/>
    <property type="evidence" value="ECO:0007669"/>
    <property type="project" value="UniProtKB-UniRule"/>
</dbReference>
<keyword evidence="2 5" id="KW-0545">Nucleotide biosynthesis</keyword>
<feature type="binding site" evidence="5">
    <location>
        <position position="128"/>
    </location>
    <ligand>
        <name>ATP</name>
        <dbReference type="ChEBI" id="CHEBI:30616"/>
    </ligand>
</feature>
<dbReference type="SUPFAM" id="SSF52540">
    <property type="entry name" value="P-loop containing nucleoside triphosphate hydrolases"/>
    <property type="match status" value="1"/>
</dbReference>
<comment type="pathway">
    <text evidence="5">Purine metabolism; AMP biosynthesis via salvage pathway; AMP from ADP: step 1/1.</text>
</comment>
<evidence type="ECO:0000313" key="9">
    <source>
        <dbReference type="Proteomes" id="UP000517694"/>
    </source>
</evidence>
<comment type="caution">
    <text evidence="8">The sequence shown here is derived from an EMBL/GenBank/DDBJ whole genome shotgun (WGS) entry which is preliminary data.</text>
</comment>
<dbReference type="InterPro" id="IPR033690">
    <property type="entry name" value="Adenylat_kinase_CS"/>
</dbReference>
<evidence type="ECO:0000256" key="3">
    <source>
        <dbReference type="ARBA" id="ARBA00022741"/>
    </source>
</evidence>
<keyword evidence="3 5" id="KW-0547">Nucleotide-binding</keyword>
<keyword evidence="5 7" id="KW-0067">ATP-binding</keyword>
<organism evidence="8 9">
    <name type="scientific">Streptomyces mexicanus</name>
    <dbReference type="NCBI Taxonomy" id="178566"/>
    <lineage>
        <taxon>Bacteria</taxon>
        <taxon>Bacillati</taxon>
        <taxon>Actinomycetota</taxon>
        <taxon>Actinomycetes</taxon>
        <taxon>Kitasatosporales</taxon>
        <taxon>Streptomycetaceae</taxon>
        <taxon>Streptomyces</taxon>
    </lineage>
</organism>
<keyword evidence="4 5" id="KW-0418">Kinase</keyword>
<comment type="catalytic activity">
    <reaction evidence="5 7">
        <text>AMP + ATP = 2 ADP</text>
        <dbReference type="Rhea" id="RHEA:12973"/>
        <dbReference type="ChEBI" id="CHEBI:30616"/>
        <dbReference type="ChEBI" id="CHEBI:456215"/>
        <dbReference type="ChEBI" id="CHEBI:456216"/>
        <dbReference type="EC" id="2.7.4.3"/>
    </reaction>
</comment>
<dbReference type="Proteomes" id="UP000517694">
    <property type="component" value="Unassembled WGS sequence"/>
</dbReference>
<dbReference type="InterPro" id="IPR027417">
    <property type="entry name" value="P-loop_NTPase"/>
</dbReference>
<comment type="similarity">
    <text evidence="5 6">Belongs to the adenylate kinase family.</text>
</comment>
<feature type="binding site" evidence="5">
    <location>
        <begin position="58"/>
        <end position="60"/>
    </location>
    <ligand>
        <name>AMP</name>
        <dbReference type="ChEBI" id="CHEBI:456215"/>
    </ligand>
</feature>
<accession>A0A7X1HXD0</accession>
<feature type="binding site" evidence="5">
    <location>
        <position position="145"/>
    </location>
    <ligand>
        <name>AMP</name>
        <dbReference type="ChEBI" id="CHEBI:456215"/>
    </ligand>
</feature>
<evidence type="ECO:0000256" key="1">
    <source>
        <dbReference type="ARBA" id="ARBA00022679"/>
    </source>
</evidence>
<feature type="binding site" evidence="5">
    <location>
        <position position="32"/>
    </location>
    <ligand>
        <name>AMP</name>
        <dbReference type="ChEBI" id="CHEBI:456215"/>
    </ligand>
</feature>
<comment type="subunit">
    <text evidence="5 7">Monomer.</text>
</comment>
<evidence type="ECO:0000313" key="8">
    <source>
        <dbReference type="EMBL" id="MBC2864930.1"/>
    </source>
</evidence>
<keyword evidence="9" id="KW-1185">Reference proteome</keyword>
<dbReference type="GO" id="GO:0005737">
    <property type="term" value="C:cytoplasm"/>
    <property type="evidence" value="ECO:0007669"/>
    <property type="project" value="UniProtKB-SubCell"/>
</dbReference>
<evidence type="ECO:0000256" key="2">
    <source>
        <dbReference type="ARBA" id="ARBA00022727"/>
    </source>
</evidence>
<dbReference type="EMBL" id="JACMHY010000002">
    <property type="protein sequence ID" value="MBC2864930.1"/>
    <property type="molecule type" value="Genomic_DNA"/>
</dbReference>
<dbReference type="GO" id="GO:0005524">
    <property type="term" value="F:ATP binding"/>
    <property type="evidence" value="ECO:0007669"/>
    <property type="project" value="UniProtKB-UniRule"/>
</dbReference>
<feature type="binding site" evidence="5">
    <location>
        <position position="173"/>
    </location>
    <ligand>
        <name>ATP</name>
        <dbReference type="ChEBI" id="CHEBI:30616"/>
    </ligand>
</feature>
<dbReference type="NCBIfam" id="NF001381">
    <property type="entry name" value="PRK00279.1-3"/>
    <property type="match status" value="1"/>
</dbReference>
<dbReference type="HAMAP" id="MF_00235">
    <property type="entry name" value="Adenylate_kinase_Adk"/>
    <property type="match status" value="1"/>
</dbReference>
<feature type="binding site" evidence="5">
    <location>
        <position position="37"/>
    </location>
    <ligand>
        <name>AMP</name>
        <dbReference type="ChEBI" id="CHEBI:456215"/>
    </ligand>
</feature>